<dbReference type="GO" id="GO:0005743">
    <property type="term" value="C:mitochondrial inner membrane"/>
    <property type="evidence" value="ECO:0007669"/>
    <property type="project" value="TreeGrafter"/>
</dbReference>
<evidence type="ECO:0000313" key="10">
    <source>
        <dbReference type="EMBL" id="GAO51217.1"/>
    </source>
</evidence>
<keyword evidence="5 9" id="KW-1133">Transmembrane helix</keyword>
<protein>
    <recommendedName>
        <fullName evidence="12">Transmembrane protein</fullName>
    </recommendedName>
</protein>
<gene>
    <name evidence="10" type="ORF">G7K_5325-t1</name>
</gene>
<evidence type="ECO:0000256" key="2">
    <source>
        <dbReference type="ARBA" id="ARBA00004325"/>
    </source>
</evidence>
<keyword evidence="6" id="KW-0496">Mitochondrion</keyword>
<evidence type="ECO:0000256" key="3">
    <source>
        <dbReference type="ARBA" id="ARBA00022692"/>
    </source>
</evidence>
<evidence type="ECO:0000256" key="7">
    <source>
        <dbReference type="ARBA" id="ARBA00023136"/>
    </source>
</evidence>
<dbReference type="OMA" id="KGIKFWP"/>
<accession>A0A0E9NMW4</accession>
<evidence type="ECO:0000256" key="6">
    <source>
        <dbReference type="ARBA" id="ARBA00023128"/>
    </source>
</evidence>
<evidence type="ECO:0008006" key="12">
    <source>
        <dbReference type="Google" id="ProtNLM"/>
    </source>
</evidence>
<evidence type="ECO:0000313" key="11">
    <source>
        <dbReference type="Proteomes" id="UP000033140"/>
    </source>
</evidence>
<keyword evidence="11" id="KW-1185">Reference proteome</keyword>
<evidence type="ECO:0000256" key="1">
    <source>
        <dbReference type="ARBA" id="ARBA00004167"/>
    </source>
</evidence>
<name>A0A0E9NMW4_SAICN</name>
<dbReference type="InterPro" id="IPR018625">
    <property type="entry name" value="Pet100"/>
</dbReference>
<evidence type="ECO:0000256" key="8">
    <source>
        <dbReference type="ARBA" id="ARBA00038077"/>
    </source>
</evidence>
<dbReference type="GO" id="GO:0033617">
    <property type="term" value="P:mitochondrial respiratory chain complex IV assembly"/>
    <property type="evidence" value="ECO:0007669"/>
    <property type="project" value="InterPro"/>
</dbReference>
<dbReference type="Pfam" id="PF09803">
    <property type="entry name" value="Pet100"/>
    <property type="match status" value="1"/>
</dbReference>
<evidence type="ECO:0000256" key="9">
    <source>
        <dbReference type="SAM" id="Phobius"/>
    </source>
</evidence>
<keyword evidence="7 9" id="KW-0472">Membrane</keyword>
<comment type="caution">
    <text evidence="10">The sequence shown here is derived from an EMBL/GenBank/DDBJ whole genome shotgun (WGS) entry which is preliminary data.</text>
</comment>
<dbReference type="Proteomes" id="UP000033140">
    <property type="component" value="Unassembled WGS sequence"/>
</dbReference>
<dbReference type="PANTHER" id="PTHR33968:SF1">
    <property type="entry name" value="PROTEIN PET100 HOMOLOG, MITOCHONDRIAL"/>
    <property type="match status" value="1"/>
</dbReference>
<dbReference type="PANTHER" id="PTHR33968">
    <property type="entry name" value="PROTEIN PET100 HOMOLOG, MITOCHONDRIAL"/>
    <property type="match status" value="1"/>
</dbReference>
<reference evidence="10 11" key="3">
    <citation type="journal article" date="2015" name="Genome Announc.">
        <title>Draft Genome Sequence of the Archiascomycetous Yeast Saitoella complicata.</title>
        <authorList>
            <person name="Yamauchi K."/>
            <person name="Kondo S."/>
            <person name="Hamamoto M."/>
            <person name="Takahashi Y."/>
            <person name="Ogura Y."/>
            <person name="Hayashi T."/>
            <person name="Nishida H."/>
        </authorList>
    </citation>
    <scope>NUCLEOTIDE SEQUENCE [LARGE SCALE GENOMIC DNA]</scope>
    <source>
        <strain evidence="10 11">NRRL Y-17804</strain>
    </source>
</reference>
<reference evidence="10 11" key="1">
    <citation type="journal article" date="2011" name="J. Gen. Appl. Microbiol.">
        <title>Draft genome sequencing of the enigmatic yeast Saitoella complicata.</title>
        <authorList>
            <person name="Nishida H."/>
            <person name="Hamamoto M."/>
            <person name="Sugiyama J."/>
        </authorList>
    </citation>
    <scope>NUCLEOTIDE SEQUENCE [LARGE SCALE GENOMIC DNA]</scope>
    <source>
        <strain evidence="10 11">NRRL Y-17804</strain>
    </source>
</reference>
<keyword evidence="3 9" id="KW-0812">Transmembrane</keyword>
<sequence length="102" mass="12091">MHPHCNDDTHTEMAGSNMEMFRFAMYVFFPIASMYYFGDISFYNKYVAHLQLWPDSNPIERLPQDSTDLKEELEKARQRRLEKKKFREAFEAQQDQGAAESS</sequence>
<dbReference type="AlphaFoldDB" id="A0A0E9NMW4"/>
<dbReference type="EMBL" id="BACD03000042">
    <property type="protein sequence ID" value="GAO51217.1"/>
    <property type="molecule type" value="Genomic_DNA"/>
</dbReference>
<organism evidence="10 11">
    <name type="scientific">Saitoella complicata (strain BCRC 22490 / CBS 7301 / JCM 7358 / NBRC 10748 / NRRL Y-17804)</name>
    <dbReference type="NCBI Taxonomy" id="698492"/>
    <lineage>
        <taxon>Eukaryota</taxon>
        <taxon>Fungi</taxon>
        <taxon>Dikarya</taxon>
        <taxon>Ascomycota</taxon>
        <taxon>Taphrinomycotina</taxon>
        <taxon>Taphrinomycotina incertae sedis</taxon>
        <taxon>Saitoella</taxon>
    </lineage>
</organism>
<keyword evidence="4" id="KW-0809">Transit peptide</keyword>
<evidence type="ECO:0000256" key="5">
    <source>
        <dbReference type="ARBA" id="ARBA00022989"/>
    </source>
</evidence>
<comment type="similarity">
    <text evidence="8">Belongs to the PET100 family.</text>
</comment>
<comment type="subcellular location">
    <subcellularLocation>
        <location evidence="1">Membrane</location>
        <topology evidence="1">Single-pass membrane protein</topology>
    </subcellularLocation>
    <subcellularLocation>
        <location evidence="2">Mitochondrion membrane</location>
    </subcellularLocation>
</comment>
<evidence type="ECO:0000256" key="4">
    <source>
        <dbReference type="ARBA" id="ARBA00022946"/>
    </source>
</evidence>
<dbReference type="GO" id="GO:0051082">
    <property type="term" value="F:unfolded protein binding"/>
    <property type="evidence" value="ECO:0007669"/>
    <property type="project" value="TreeGrafter"/>
</dbReference>
<reference evidence="10 11" key="2">
    <citation type="journal article" date="2014" name="J. Gen. Appl. Microbiol.">
        <title>The early diverging ascomycetous budding yeast Saitoella complicata has three histone deacetylases belonging to the Clr6, Hos2, and Rpd3 lineages.</title>
        <authorList>
            <person name="Nishida H."/>
            <person name="Matsumoto T."/>
            <person name="Kondo S."/>
            <person name="Hamamoto M."/>
            <person name="Yoshikawa H."/>
        </authorList>
    </citation>
    <scope>NUCLEOTIDE SEQUENCE [LARGE SCALE GENOMIC DNA]</scope>
    <source>
        <strain evidence="10 11">NRRL Y-17804</strain>
    </source>
</reference>
<proteinExistence type="inferred from homology"/>
<feature type="transmembrane region" description="Helical" evidence="9">
    <location>
        <begin position="20"/>
        <end position="37"/>
    </location>
</feature>